<keyword evidence="1" id="KW-1133">Transmembrane helix</keyword>
<feature type="domain" description="Acyltransferase 3" evidence="2">
    <location>
        <begin position="37"/>
        <end position="379"/>
    </location>
</feature>
<evidence type="ECO:0000259" key="3">
    <source>
        <dbReference type="Pfam" id="PF19040"/>
    </source>
</evidence>
<keyword evidence="1" id="KW-0472">Membrane</keyword>
<gene>
    <name evidence="4" type="ORF">UFOPK4354_00981</name>
</gene>
<dbReference type="GO" id="GO:0009103">
    <property type="term" value="P:lipopolysaccharide biosynthetic process"/>
    <property type="evidence" value="ECO:0007669"/>
    <property type="project" value="TreeGrafter"/>
</dbReference>
<evidence type="ECO:0000259" key="2">
    <source>
        <dbReference type="Pfam" id="PF01757"/>
    </source>
</evidence>
<dbReference type="Pfam" id="PF19040">
    <property type="entry name" value="SGNH"/>
    <property type="match status" value="1"/>
</dbReference>
<feature type="transmembrane region" description="Helical" evidence="1">
    <location>
        <begin position="247"/>
        <end position="265"/>
    </location>
</feature>
<feature type="transmembrane region" description="Helical" evidence="1">
    <location>
        <begin position="396"/>
        <end position="417"/>
    </location>
</feature>
<proteinExistence type="predicted"/>
<organism evidence="4">
    <name type="scientific">freshwater metagenome</name>
    <dbReference type="NCBI Taxonomy" id="449393"/>
    <lineage>
        <taxon>unclassified sequences</taxon>
        <taxon>metagenomes</taxon>
        <taxon>ecological metagenomes</taxon>
    </lineage>
</organism>
<feature type="transmembrane region" description="Helical" evidence="1">
    <location>
        <begin position="366"/>
        <end position="384"/>
    </location>
</feature>
<feature type="transmembrane region" description="Helical" evidence="1">
    <location>
        <begin position="272"/>
        <end position="290"/>
    </location>
</feature>
<reference evidence="4" key="1">
    <citation type="submission" date="2020-05" db="EMBL/GenBank/DDBJ databases">
        <authorList>
            <person name="Chiriac C."/>
            <person name="Salcher M."/>
            <person name="Ghai R."/>
            <person name="Kavagutti S V."/>
        </authorList>
    </citation>
    <scope>NUCLEOTIDE SEQUENCE</scope>
</reference>
<protein>
    <submittedName>
        <fullName evidence="4">Unannotated protein</fullName>
    </submittedName>
</protein>
<accession>A0A6J7UJ32</accession>
<feature type="transmembrane region" description="Helical" evidence="1">
    <location>
        <begin position="108"/>
        <end position="127"/>
    </location>
</feature>
<keyword evidence="1" id="KW-0812">Transmembrane</keyword>
<dbReference type="AlphaFoldDB" id="A0A6J7UJ32"/>
<dbReference type="PANTHER" id="PTHR23028">
    <property type="entry name" value="ACETYLTRANSFERASE"/>
    <property type="match status" value="1"/>
</dbReference>
<dbReference type="PANTHER" id="PTHR23028:SF53">
    <property type="entry name" value="ACYL_TRANSF_3 DOMAIN-CONTAINING PROTEIN"/>
    <property type="match status" value="1"/>
</dbReference>
<feature type="domain" description="SGNH" evidence="3">
    <location>
        <begin position="453"/>
        <end position="694"/>
    </location>
</feature>
<name>A0A6J7UJ32_9ZZZZ</name>
<dbReference type="GO" id="GO:0016747">
    <property type="term" value="F:acyltransferase activity, transferring groups other than amino-acyl groups"/>
    <property type="evidence" value="ECO:0007669"/>
    <property type="project" value="InterPro"/>
</dbReference>
<dbReference type="Pfam" id="PF01757">
    <property type="entry name" value="Acyl_transf_3"/>
    <property type="match status" value="1"/>
</dbReference>
<evidence type="ECO:0000256" key="1">
    <source>
        <dbReference type="SAM" id="Phobius"/>
    </source>
</evidence>
<feature type="transmembrane region" description="Helical" evidence="1">
    <location>
        <begin position="296"/>
        <end position="314"/>
    </location>
</feature>
<dbReference type="InterPro" id="IPR043968">
    <property type="entry name" value="SGNH"/>
</dbReference>
<dbReference type="GO" id="GO:0016020">
    <property type="term" value="C:membrane"/>
    <property type="evidence" value="ECO:0007669"/>
    <property type="project" value="TreeGrafter"/>
</dbReference>
<feature type="transmembrane region" description="Helical" evidence="1">
    <location>
        <begin position="61"/>
        <end position="81"/>
    </location>
</feature>
<feature type="transmembrane region" description="Helical" evidence="1">
    <location>
        <begin position="208"/>
        <end position="227"/>
    </location>
</feature>
<evidence type="ECO:0000313" key="4">
    <source>
        <dbReference type="EMBL" id="CAB5066524.1"/>
    </source>
</evidence>
<dbReference type="InterPro" id="IPR002656">
    <property type="entry name" value="Acyl_transf_3_dom"/>
</dbReference>
<dbReference type="EMBL" id="CAFBQW010000098">
    <property type="protein sequence ID" value="CAB5066524.1"/>
    <property type="molecule type" value="Genomic_DNA"/>
</dbReference>
<feature type="transmembrane region" description="Helical" evidence="1">
    <location>
        <begin position="326"/>
        <end position="346"/>
    </location>
</feature>
<dbReference type="InterPro" id="IPR050879">
    <property type="entry name" value="Acyltransferase_3"/>
</dbReference>
<sequence length="704" mass="75017">MGQSLAGELADTPGPAFADPTAATELGLGPLDGYRPDIQALRGLAVLAVVLYHAKVVFPGGFVGVDVFFVISGFVIGRVLLKRFAANSTATARRSGFSWFYVRRARRLLPALGFMLAAVILLAPLLAPLGGLPATSPTGVAAALFSANAYLFWGTGVGYFDPVAELNPLLHTWSLSVEEQFYLFLPVVLYLSWRLGKRRDRPVQSLRVFVISLIAGSFALCILLSYSGAISTQTGIRFAFFSPFTRAWEFAAGILIVVLPVRLLAPAKLRRVAIGVGLVLIIVPMLLLLGSSQIHSTAGLFAVLGTMLVIYGGTSPIQAQAGSEKGTAALAPAIWLGDLSYSWYLWHWPLIVFAAAFWPNSGSLPLVAAVGIALLLGWLSYNLIEKRFKSAHHKSLKRTVTLAACCIAAPLIAAALAPTLKHVIPDTPERLAQQRHVAERVGCDSGTPIGERKKPSCTWGNKAGGAPTIALIGDSNAGQFSEALIGAAETNGMSLKIGIHSGCPAVDLLVVTANETKAAAECLEFQNHTLRDLEADPPDVIILANSTSGYLVGSYALQSPSTGESAPVAERVQAWELAQERVLARMLATGSRVILIAEVPKPVNWKNSATCSQLAIIIHPERCGFVDFDSRGEAPQRTAHGAETAAAGNAGAELWNFNELICPEGRCTARSEGQMVWRDDNHISIATSTALGKRTAELLRHPPE</sequence>
<feature type="transmembrane region" description="Helical" evidence="1">
    <location>
        <begin position="180"/>
        <end position="196"/>
    </location>
</feature>